<protein>
    <submittedName>
        <fullName evidence="2">FkbM family methyltransferase</fullName>
    </submittedName>
</protein>
<sequence>MVTGQVRAFVRRHPAVRHATRQLRIRLPRRLGGLDPARVPPRVRRFSLMLPRRADGPAGGPDELRISVPGDLSIPARLHRYGLAGYRPDALACFLAALETVRPGAVLDVGANVGVYAALAAARSGRDVYAFEPCPQAARAARAIAADNGLRMEVVDLALSNHTGSARLHLSATSDATNSLTPGFRPEVGRIPVRVGQLSHWREEAGAAPAIIKIDTGSTEPDVVAGGLEVLRRFRPWVLCEVLPGRGIGDRLTALLDPLDYHWYRLDGPPPHAPRPSITDGPGRRGRMWLFAPSPAPDRLWTRARQWREALDRCR</sequence>
<keyword evidence="2" id="KW-0489">Methyltransferase</keyword>
<keyword evidence="3" id="KW-1185">Reference proteome</keyword>
<dbReference type="PANTHER" id="PTHR34203">
    <property type="entry name" value="METHYLTRANSFERASE, FKBM FAMILY PROTEIN"/>
    <property type="match status" value="1"/>
</dbReference>
<dbReference type="GO" id="GO:0032259">
    <property type="term" value="P:methylation"/>
    <property type="evidence" value="ECO:0007669"/>
    <property type="project" value="UniProtKB-KW"/>
</dbReference>
<dbReference type="Gene3D" id="3.40.50.150">
    <property type="entry name" value="Vaccinia Virus protein VP39"/>
    <property type="match status" value="1"/>
</dbReference>
<dbReference type="SUPFAM" id="SSF53335">
    <property type="entry name" value="S-adenosyl-L-methionine-dependent methyltransferases"/>
    <property type="match status" value="1"/>
</dbReference>
<dbReference type="GO" id="GO:0008168">
    <property type="term" value="F:methyltransferase activity"/>
    <property type="evidence" value="ECO:0007669"/>
    <property type="project" value="UniProtKB-KW"/>
</dbReference>
<dbReference type="AlphaFoldDB" id="A0A7W8QQ73"/>
<feature type="domain" description="Methyltransferase FkbM" evidence="1">
    <location>
        <begin position="108"/>
        <end position="244"/>
    </location>
</feature>
<evidence type="ECO:0000259" key="1">
    <source>
        <dbReference type="Pfam" id="PF05050"/>
    </source>
</evidence>
<dbReference type="Proteomes" id="UP000572635">
    <property type="component" value="Unassembled WGS sequence"/>
</dbReference>
<organism evidence="2 3">
    <name type="scientific">Nocardiopsis composta</name>
    <dbReference type="NCBI Taxonomy" id="157465"/>
    <lineage>
        <taxon>Bacteria</taxon>
        <taxon>Bacillati</taxon>
        <taxon>Actinomycetota</taxon>
        <taxon>Actinomycetes</taxon>
        <taxon>Streptosporangiales</taxon>
        <taxon>Nocardiopsidaceae</taxon>
        <taxon>Nocardiopsis</taxon>
    </lineage>
</organism>
<name>A0A7W8QQ73_9ACTN</name>
<dbReference type="Pfam" id="PF05050">
    <property type="entry name" value="Methyltransf_21"/>
    <property type="match status" value="1"/>
</dbReference>
<dbReference type="InterPro" id="IPR052514">
    <property type="entry name" value="SAM-dependent_MTase"/>
</dbReference>
<dbReference type="InterPro" id="IPR006342">
    <property type="entry name" value="FkbM_mtfrase"/>
</dbReference>
<proteinExistence type="predicted"/>
<reference evidence="2 3" key="1">
    <citation type="submission" date="2020-08" db="EMBL/GenBank/DDBJ databases">
        <title>Sequencing the genomes of 1000 actinobacteria strains.</title>
        <authorList>
            <person name="Klenk H.-P."/>
        </authorList>
    </citation>
    <scope>NUCLEOTIDE SEQUENCE [LARGE SCALE GENOMIC DNA]</scope>
    <source>
        <strain evidence="2 3">DSM 44551</strain>
    </source>
</reference>
<dbReference type="RefSeq" id="WP_184395283.1">
    <property type="nucleotide sequence ID" value="NZ_BAAAJD010000096.1"/>
</dbReference>
<evidence type="ECO:0000313" key="3">
    <source>
        <dbReference type="Proteomes" id="UP000572635"/>
    </source>
</evidence>
<comment type="caution">
    <text evidence="2">The sequence shown here is derived from an EMBL/GenBank/DDBJ whole genome shotgun (WGS) entry which is preliminary data.</text>
</comment>
<dbReference type="PANTHER" id="PTHR34203:SF15">
    <property type="entry name" value="SLL1173 PROTEIN"/>
    <property type="match status" value="1"/>
</dbReference>
<gene>
    <name evidence="2" type="ORF">HDA36_004656</name>
</gene>
<keyword evidence="2" id="KW-0808">Transferase</keyword>
<dbReference type="InterPro" id="IPR029063">
    <property type="entry name" value="SAM-dependent_MTases_sf"/>
</dbReference>
<dbReference type="EMBL" id="JACHDB010000001">
    <property type="protein sequence ID" value="MBB5434572.1"/>
    <property type="molecule type" value="Genomic_DNA"/>
</dbReference>
<accession>A0A7W8QQ73</accession>
<dbReference type="NCBIfam" id="TIGR01444">
    <property type="entry name" value="fkbM_fam"/>
    <property type="match status" value="1"/>
</dbReference>
<evidence type="ECO:0000313" key="2">
    <source>
        <dbReference type="EMBL" id="MBB5434572.1"/>
    </source>
</evidence>